<feature type="signal peptide" evidence="1">
    <location>
        <begin position="1"/>
        <end position="26"/>
    </location>
</feature>
<gene>
    <name evidence="3" type="ORF">GCM10023187_20910</name>
</gene>
<dbReference type="SUPFAM" id="SSF82153">
    <property type="entry name" value="FAS1 domain"/>
    <property type="match status" value="2"/>
</dbReference>
<dbReference type="InterPro" id="IPR036378">
    <property type="entry name" value="FAS1_dom_sf"/>
</dbReference>
<proteinExistence type="predicted"/>
<feature type="chain" id="PRO_5046966527" evidence="1">
    <location>
        <begin position="27"/>
        <end position="319"/>
    </location>
</feature>
<dbReference type="SMART" id="SM00554">
    <property type="entry name" value="FAS1"/>
    <property type="match status" value="2"/>
</dbReference>
<evidence type="ECO:0000256" key="1">
    <source>
        <dbReference type="SAM" id="SignalP"/>
    </source>
</evidence>
<dbReference type="EMBL" id="BAABHB010000003">
    <property type="protein sequence ID" value="GAA4404090.1"/>
    <property type="molecule type" value="Genomic_DNA"/>
</dbReference>
<protein>
    <submittedName>
        <fullName evidence="3">Fasciclin domain-containing protein</fullName>
    </submittedName>
</protein>
<dbReference type="Proteomes" id="UP001500936">
    <property type="component" value="Unassembled WGS sequence"/>
</dbReference>
<dbReference type="Pfam" id="PF02469">
    <property type="entry name" value="Fasciclin"/>
    <property type="match status" value="2"/>
</dbReference>
<feature type="domain" description="FAS1" evidence="2">
    <location>
        <begin position="39"/>
        <end position="173"/>
    </location>
</feature>
<dbReference type="PANTHER" id="PTHR10900:SF77">
    <property type="entry name" value="FI19380P1"/>
    <property type="match status" value="1"/>
</dbReference>
<evidence type="ECO:0000313" key="3">
    <source>
        <dbReference type="EMBL" id="GAA4404090.1"/>
    </source>
</evidence>
<dbReference type="PROSITE" id="PS51257">
    <property type="entry name" value="PROKAR_LIPOPROTEIN"/>
    <property type="match status" value="1"/>
</dbReference>
<name>A0ABP8KCG0_9BACT</name>
<evidence type="ECO:0000313" key="4">
    <source>
        <dbReference type="Proteomes" id="UP001500936"/>
    </source>
</evidence>
<dbReference type="PROSITE" id="PS50213">
    <property type="entry name" value="FAS1"/>
    <property type="match status" value="2"/>
</dbReference>
<keyword evidence="1" id="KW-0732">Signal</keyword>
<dbReference type="InterPro" id="IPR000782">
    <property type="entry name" value="FAS1_domain"/>
</dbReference>
<reference evidence="4" key="1">
    <citation type="journal article" date="2019" name="Int. J. Syst. Evol. Microbiol.">
        <title>The Global Catalogue of Microorganisms (GCM) 10K type strain sequencing project: providing services to taxonomists for standard genome sequencing and annotation.</title>
        <authorList>
            <consortium name="The Broad Institute Genomics Platform"/>
            <consortium name="The Broad Institute Genome Sequencing Center for Infectious Disease"/>
            <person name="Wu L."/>
            <person name="Ma J."/>
        </authorList>
    </citation>
    <scope>NUCLEOTIDE SEQUENCE [LARGE SCALE GENOMIC DNA]</scope>
    <source>
        <strain evidence="4">JCM 17925</strain>
    </source>
</reference>
<dbReference type="Gene3D" id="2.30.180.10">
    <property type="entry name" value="FAS1 domain"/>
    <property type="match status" value="2"/>
</dbReference>
<dbReference type="PANTHER" id="PTHR10900">
    <property type="entry name" value="PERIOSTIN-RELATED"/>
    <property type="match status" value="1"/>
</dbReference>
<keyword evidence="4" id="KW-1185">Reference proteome</keyword>
<evidence type="ECO:0000259" key="2">
    <source>
        <dbReference type="PROSITE" id="PS50213"/>
    </source>
</evidence>
<dbReference type="InterPro" id="IPR050904">
    <property type="entry name" value="Adhesion/Biosynth-related"/>
</dbReference>
<sequence length="319" mass="32531">MIRLIHSTWKVKATLLALLVATATLLTSCKKDDDNTVQPQTITDVVVGNPNFSLLAAAVTRAGLADALRQGSLTVFAPTNAAFQAAGFADVAAINNTPIATLQTVLQYHVLNQRVTAAAIPTAVNTAQPSLLTTNGTLYITKDNSGVSVNGARVTQADLAASNGVIHVIDRVLLSPSGDLVALAQGNPNFTFLVAAVLRAGTPVVSALSGSNALTVFAPTNAAFQAAGFPTIASINAAAPATLANILTYHVVPGRVFSTLVPNGTNVTTAQGTAVRTSVNGSNVTVLGNGNSNTAANVTQANLLATNGVIHVIDRVLLP</sequence>
<accession>A0ABP8KCG0</accession>
<comment type="caution">
    <text evidence="3">The sequence shown here is derived from an EMBL/GenBank/DDBJ whole genome shotgun (WGS) entry which is preliminary data.</text>
</comment>
<organism evidence="3 4">
    <name type="scientific">Nibrella viscosa</name>
    <dbReference type="NCBI Taxonomy" id="1084524"/>
    <lineage>
        <taxon>Bacteria</taxon>
        <taxon>Pseudomonadati</taxon>
        <taxon>Bacteroidota</taxon>
        <taxon>Cytophagia</taxon>
        <taxon>Cytophagales</taxon>
        <taxon>Spirosomataceae</taxon>
        <taxon>Nibrella</taxon>
    </lineage>
</organism>
<feature type="domain" description="FAS1" evidence="2">
    <location>
        <begin position="177"/>
        <end position="317"/>
    </location>
</feature>
<dbReference type="RefSeq" id="WP_345266737.1">
    <property type="nucleotide sequence ID" value="NZ_BAABHB010000003.1"/>
</dbReference>